<organism evidence="1 2">
    <name type="scientific">Steinernema glaseri</name>
    <dbReference type="NCBI Taxonomy" id="37863"/>
    <lineage>
        <taxon>Eukaryota</taxon>
        <taxon>Metazoa</taxon>
        <taxon>Ecdysozoa</taxon>
        <taxon>Nematoda</taxon>
        <taxon>Chromadorea</taxon>
        <taxon>Rhabditida</taxon>
        <taxon>Tylenchina</taxon>
        <taxon>Panagrolaimomorpha</taxon>
        <taxon>Strongyloidoidea</taxon>
        <taxon>Steinernematidae</taxon>
        <taxon>Steinernema</taxon>
    </lineage>
</organism>
<evidence type="ECO:0000313" key="1">
    <source>
        <dbReference type="Proteomes" id="UP000095287"/>
    </source>
</evidence>
<accession>A0A1I7Z460</accession>
<keyword evidence="1" id="KW-1185">Reference proteome</keyword>
<reference evidence="2" key="1">
    <citation type="submission" date="2016-11" db="UniProtKB">
        <authorList>
            <consortium name="WormBaseParasite"/>
        </authorList>
    </citation>
    <scope>IDENTIFICATION</scope>
</reference>
<evidence type="ECO:0000313" key="2">
    <source>
        <dbReference type="WBParaSite" id="L893_g2259.t1"/>
    </source>
</evidence>
<dbReference type="Proteomes" id="UP000095287">
    <property type="component" value="Unplaced"/>
</dbReference>
<name>A0A1I7Z460_9BILA</name>
<protein>
    <submittedName>
        <fullName evidence="2">GST N-terminal domain-containing protein</fullName>
    </submittedName>
</protein>
<dbReference type="WBParaSite" id="L893_g2259.t1">
    <property type="protein sequence ID" value="L893_g2259.t1"/>
    <property type="gene ID" value="L893_g2259"/>
</dbReference>
<proteinExistence type="predicted"/>
<sequence length="75" mass="8605">MTTRLEAQYWNTGKTVSYIEEAFDVHSLPFHRNITDNNKTRPKPKIKYSGAQGMSDEALVHMSYSATPLLKSYTH</sequence>
<dbReference type="AlphaFoldDB" id="A0A1I7Z460"/>